<feature type="binding site" evidence="9">
    <location>
        <position position="290"/>
    </location>
    <ligand>
        <name>K(+)</name>
        <dbReference type="ChEBI" id="CHEBI:29103"/>
    </ligand>
</feature>
<dbReference type="PANTHER" id="PTHR10584:SF166">
    <property type="entry name" value="RIBOKINASE"/>
    <property type="match status" value="1"/>
</dbReference>
<feature type="binding site" evidence="9">
    <location>
        <position position="255"/>
    </location>
    <ligand>
        <name>substrate</name>
    </ligand>
</feature>
<dbReference type="EC" id="2.7.1.15" evidence="9"/>
<proteinExistence type="inferred from homology"/>
<comment type="cofactor">
    <cofactor evidence="9">
        <name>Mg(2+)</name>
        <dbReference type="ChEBI" id="CHEBI:18420"/>
    </cofactor>
    <text evidence="9">Requires a divalent cation, most likely magnesium in vivo, as an electrophilic catalyst to aid phosphoryl group transfer. It is the chelate of the metal and the nucleotide that is the actual substrate.</text>
</comment>
<evidence type="ECO:0000256" key="7">
    <source>
        <dbReference type="ARBA" id="ARBA00022958"/>
    </source>
</evidence>
<feature type="binding site" evidence="9">
    <location>
        <begin position="48"/>
        <end position="52"/>
    </location>
    <ligand>
        <name>substrate</name>
    </ligand>
</feature>
<dbReference type="InterPro" id="IPR029056">
    <property type="entry name" value="Ribokinase-like"/>
</dbReference>
<comment type="caution">
    <text evidence="9">Lacks conserved residue(s) required for the propagation of feature annotation.</text>
</comment>
<dbReference type="Proteomes" id="UP000198551">
    <property type="component" value="Unassembled WGS sequence"/>
</dbReference>
<dbReference type="InterPro" id="IPR002139">
    <property type="entry name" value="Ribo/fructo_kinase"/>
</dbReference>
<feature type="binding site" evidence="9">
    <location>
        <position position="288"/>
    </location>
    <ligand>
        <name>K(+)</name>
        <dbReference type="ChEBI" id="CHEBI:29103"/>
    </ligand>
</feature>
<comment type="function">
    <text evidence="9">Catalyzes the phosphorylation of ribose at O-5 in a reaction requiring ATP and magnesium. The resulting D-ribose-5-phosphate can then be used either for sythesis of nucleotides, histidine, and tryptophan, or as a component of the pentose phosphate pathway.</text>
</comment>
<dbReference type="Pfam" id="PF00294">
    <property type="entry name" value="PfkB"/>
    <property type="match status" value="1"/>
</dbReference>
<dbReference type="InterPro" id="IPR011877">
    <property type="entry name" value="Ribokinase"/>
</dbReference>
<keyword evidence="8 9" id="KW-0119">Carbohydrate metabolism</keyword>
<organism evidence="12 13">
    <name type="scientific">Micromonospora marina</name>
    <dbReference type="NCBI Taxonomy" id="307120"/>
    <lineage>
        <taxon>Bacteria</taxon>
        <taxon>Bacillati</taxon>
        <taxon>Actinomycetota</taxon>
        <taxon>Actinomycetes</taxon>
        <taxon>Micromonosporales</taxon>
        <taxon>Micromonosporaceae</taxon>
        <taxon>Micromonospora</taxon>
    </lineage>
</organism>
<feature type="binding site" evidence="9">
    <location>
        <begin position="254"/>
        <end position="255"/>
    </location>
    <ligand>
        <name>ATP</name>
        <dbReference type="ChEBI" id="CHEBI:30616"/>
    </ligand>
</feature>
<evidence type="ECO:0000256" key="8">
    <source>
        <dbReference type="ARBA" id="ARBA00023277"/>
    </source>
</evidence>
<dbReference type="PRINTS" id="PR00990">
    <property type="entry name" value="RIBOKINASE"/>
</dbReference>
<dbReference type="Gene3D" id="3.40.1190.20">
    <property type="match status" value="1"/>
</dbReference>
<dbReference type="GO" id="GO:0005829">
    <property type="term" value="C:cytosol"/>
    <property type="evidence" value="ECO:0007669"/>
    <property type="project" value="TreeGrafter"/>
</dbReference>
<evidence type="ECO:0000256" key="9">
    <source>
        <dbReference type="HAMAP-Rule" id="MF_01987"/>
    </source>
</evidence>
<evidence type="ECO:0000259" key="11">
    <source>
        <dbReference type="Pfam" id="PF00294"/>
    </source>
</evidence>
<evidence type="ECO:0000256" key="6">
    <source>
        <dbReference type="ARBA" id="ARBA00022842"/>
    </source>
</evidence>
<keyword evidence="5 9" id="KW-0067">ATP-binding</keyword>
<reference evidence="13" key="1">
    <citation type="submission" date="2016-06" db="EMBL/GenBank/DDBJ databases">
        <authorList>
            <person name="Varghese N."/>
        </authorList>
    </citation>
    <scope>NUCLEOTIDE SEQUENCE [LARGE SCALE GENOMIC DNA]</scope>
    <source>
        <strain evidence="13">DSM 45555</strain>
    </source>
</reference>
<keyword evidence="13" id="KW-1185">Reference proteome</keyword>
<feature type="compositionally biased region" description="Polar residues" evidence="10">
    <location>
        <begin position="306"/>
        <end position="316"/>
    </location>
</feature>
<dbReference type="GO" id="GO:0004747">
    <property type="term" value="F:ribokinase activity"/>
    <property type="evidence" value="ECO:0007669"/>
    <property type="project" value="UniProtKB-UniRule"/>
</dbReference>
<evidence type="ECO:0000256" key="4">
    <source>
        <dbReference type="ARBA" id="ARBA00022777"/>
    </source>
</evidence>
<dbReference type="PANTHER" id="PTHR10584">
    <property type="entry name" value="SUGAR KINASE"/>
    <property type="match status" value="1"/>
</dbReference>
<dbReference type="SUPFAM" id="SSF53613">
    <property type="entry name" value="Ribokinase-like"/>
    <property type="match status" value="1"/>
</dbReference>
<keyword evidence="3 9" id="KW-0547">Nucleotide-binding</keyword>
<keyword evidence="6 9" id="KW-0460">Magnesium</keyword>
<evidence type="ECO:0000313" key="13">
    <source>
        <dbReference type="Proteomes" id="UP000198551"/>
    </source>
</evidence>
<keyword evidence="2 9" id="KW-0479">Metal-binding</keyword>
<comment type="catalytic activity">
    <reaction evidence="9">
        <text>D-ribose + ATP = D-ribose 5-phosphate + ADP + H(+)</text>
        <dbReference type="Rhea" id="RHEA:13697"/>
        <dbReference type="ChEBI" id="CHEBI:15378"/>
        <dbReference type="ChEBI" id="CHEBI:30616"/>
        <dbReference type="ChEBI" id="CHEBI:47013"/>
        <dbReference type="ChEBI" id="CHEBI:78346"/>
        <dbReference type="ChEBI" id="CHEBI:456216"/>
        <dbReference type="EC" id="2.7.1.15"/>
    </reaction>
</comment>
<feature type="binding site" evidence="9">
    <location>
        <begin position="20"/>
        <end position="22"/>
    </location>
    <ligand>
        <name>substrate</name>
    </ligand>
</feature>
<keyword evidence="9" id="KW-0963">Cytoplasm</keyword>
<feature type="binding site" evidence="9">
    <location>
        <position position="249"/>
    </location>
    <ligand>
        <name>K(+)</name>
        <dbReference type="ChEBI" id="CHEBI:29103"/>
    </ligand>
</feature>
<keyword evidence="4 9" id="KW-0418">Kinase</keyword>
<comment type="similarity">
    <text evidence="9">Belongs to the carbohydrate kinase PfkB family. Ribokinase subfamily.</text>
</comment>
<evidence type="ECO:0000256" key="3">
    <source>
        <dbReference type="ARBA" id="ARBA00022741"/>
    </source>
</evidence>
<evidence type="ECO:0000256" key="5">
    <source>
        <dbReference type="ARBA" id="ARBA00022840"/>
    </source>
</evidence>
<dbReference type="UniPathway" id="UPA00916">
    <property type="reaction ID" value="UER00889"/>
</dbReference>
<dbReference type="AlphaFoldDB" id="A0A1C4V5W5"/>
<name>A0A1C4V5W5_9ACTN</name>
<dbReference type="RefSeq" id="WP_244166851.1">
    <property type="nucleotide sequence ID" value="NZ_FMCV01000002.1"/>
</dbReference>
<keyword evidence="1 9" id="KW-0808">Transferase</keyword>
<feature type="binding site" evidence="9">
    <location>
        <position position="251"/>
    </location>
    <ligand>
        <name>K(+)</name>
        <dbReference type="ChEBI" id="CHEBI:29103"/>
    </ligand>
</feature>
<dbReference type="EMBL" id="FMCV01000002">
    <property type="protein sequence ID" value="SCE79085.1"/>
    <property type="molecule type" value="Genomic_DNA"/>
</dbReference>
<dbReference type="GO" id="GO:0046872">
    <property type="term" value="F:metal ion binding"/>
    <property type="evidence" value="ECO:0007669"/>
    <property type="project" value="UniProtKB-KW"/>
</dbReference>
<sequence length="316" mass="32137">MTDSSGAGNTVDVVFVGRANIDLTVHVPHRARPGRTAIGSPLTANAGGKSLNQAIAAARHGGRAALIANVGADTWGYQITTALTDAGVDTRHIRLVPDATTGAAIIEVTPDGESYITLALSPATELTTDDIHRATASLGMEAVIVQLDLPPEPVTTLLSHRRAPIVVGNLVPHPDLAPRLLAELDVLVVNQHEAAAILCTTAGTPLDAAAALQRLGPRTVVVTAGPSGAAFTDPRGSGTVPAPAVPVVDTTGAGDAFLGCLALDLAHHTPLSDAITTAVHAGSHTVGHSGAHTPTPPHTRSPGRNDGSTLGSREWK</sequence>
<dbReference type="InterPro" id="IPR011611">
    <property type="entry name" value="PfkB_dom"/>
</dbReference>
<feature type="binding site" evidence="9">
    <location>
        <position position="190"/>
    </location>
    <ligand>
        <name>ATP</name>
        <dbReference type="ChEBI" id="CHEBI:30616"/>
    </ligand>
</feature>
<dbReference type="GO" id="GO:0019303">
    <property type="term" value="P:D-ribose catabolic process"/>
    <property type="evidence" value="ECO:0007669"/>
    <property type="project" value="UniProtKB-UniRule"/>
</dbReference>
<comment type="subunit">
    <text evidence="9">Homodimer.</text>
</comment>
<feature type="domain" description="Carbohydrate kinase PfkB" evidence="11">
    <location>
        <begin position="12"/>
        <end position="296"/>
    </location>
</feature>
<dbReference type="HAMAP" id="MF_01987">
    <property type="entry name" value="Ribokinase"/>
    <property type="match status" value="1"/>
</dbReference>
<feature type="region of interest" description="Disordered" evidence="10">
    <location>
        <begin position="283"/>
        <end position="316"/>
    </location>
</feature>
<comment type="activity regulation">
    <text evidence="9">Activated by a monovalent cation that binds near, but not in, the active site. The most likely occupant of the site in vivo is potassium. Ion binding induces a conformational change that may alter substrate affinity.</text>
</comment>
<comment type="pathway">
    <text evidence="9">Carbohydrate metabolism; D-ribose degradation; D-ribose 5-phosphate from beta-D-ribopyranose: step 2/2.</text>
</comment>
<feature type="active site" description="Proton acceptor" evidence="9">
    <location>
        <position position="255"/>
    </location>
</feature>
<feature type="binding site" evidence="9">
    <location>
        <begin position="223"/>
        <end position="228"/>
    </location>
    <ligand>
        <name>ATP</name>
        <dbReference type="ChEBI" id="CHEBI:30616"/>
    </ligand>
</feature>
<dbReference type="GO" id="GO:0005524">
    <property type="term" value="F:ATP binding"/>
    <property type="evidence" value="ECO:0007669"/>
    <property type="project" value="UniProtKB-UniRule"/>
</dbReference>
<evidence type="ECO:0000313" key="12">
    <source>
        <dbReference type="EMBL" id="SCE79085.1"/>
    </source>
</evidence>
<accession>A0A1C4V5W5</accession>
<gene>
    <name evidence="9" type="primary">rbsK</name>
    <name evidence="12" type="ORF">GA0070215_102405</name>
</gene>
<evidence type="ECO:0000256" key="2">
    <source>
        <dbReference type="ARBA" id="ARBA00022723"/>
    </source>
</evidence>
<evidence type="ECO:0000256" key="1">
    <source>
        <dbReference type="ARBA" id="ARBA00022679"/>
    </source>
</evidence>
<feature type="binding site" evidence="9">
    <location>
        <position position="285"/>
    </location>
    <ligand>
        <name>K(+)</name>
        <dbReference type="ChEBI" id="CHEBI:29103"/>
    </ligand>
</feature>
<comment type="subcellular location">
    <subcellularLocation>
        <location evidence="9">Cytoplasm</location>
    </subcellularLocation>
</comment>
<protein>
    <recommendedName>
        <fullName evidence="9">Ribokinase</fullName>
        <shortName evidence="9">RK</shortName>
        <ecNumber evidence="9">2.7.1.15</ecNumber>
    </recommendedName>
</protein>
<keyword evidence="7 9" id="KW-0630">Potassium</keyword>
<evidence type="ECO:0000256" key="10">
    <source>
        <dbReference type="SAM" id="MobiDB-lite"/>
    </source>
</evidence>